<reference evidence="2 3" key="1">
    <citation type="journal article" date="2019" name="Nat. Microbiol.">
        <title>Mediterranean grassland soil C-N compound turnover is dependent on rainfall and depth, and is mediated by genomically divergent microorganisms.</title>
        <authorList>
            <person name="Diamond S."/>
            <person name="Andeer P.F."/>
            <person name="Li Z."/>
            <person name="Crits-Christoph A."/>
            <person name="Burstein D."/>
            <person name="Anantharaman K."/>
            <person name="Lane K.R."/>
            <person name="Thomas B.C."/>
            <person name="Pan C."/>
            <person name="Northen T.R."/>
            <person name="Banfield J.F."/>
        </authorList>
    </citation>
    <scope>NUCLEOTIDE SEQUENCE [LARGE SCALE GENOMIC DNA]</scope>
    <source>
        <strain evidence="2">NP_6</strain>
    </source>
</reference>
<proteinExistence type="predicted"/>
<gene>
    <name evidence="2" type="ORF">E6H03_10300</name>
</gene>
<organism evidence="2 3">
    <name type="scientific">Candidatus Segetimicrobium genomatis</name>
    <dbReference type="NCBI Taxonomy" id="2569760"/>
    <lineage>
        <taxon>Bacteria</taxon>
        <taxon>Bacillati</taxon>
        <taxon>Candidatus Sysuimicrobiota</taxon>
        <taxon>Candidatus Sysuimicrobiia</taxon>
        <taxon>Candidatus Sysuimicrobiales</taxon>
        <taxon>Candidatus Segetimicrobiaceae</taxon>
        <taxon>Candidatus Segetimicrobium</taxon>
    </lineage>
</organism>
<dbReference type="EMBL" id="VBAN01000329">
    <property type="protein sequence ID" value="TMI79418.1"/>
    <property type="molecule type" value="Genomic_DNA"/>
</dbReference>
<dbReference type="Proteomes" id="UP000318093">
    <property type="component" value="Unassembled WGS sequence"/>
</dbReference>
<name>A0A537J795_9BACT</name>
<evidence type="ECO:0000256" key="1">
    <source>
        <dbReference type="SAM" id="SignalP"/>
    </source>
</evidence>
<evidence type="ECO:0000313" key="2">
    <source>
        <dbReference type="EMBL" id="TMI79418.1"/>
    </source>
</evidence>
<keyword evidence="1" id="KW-0732">Signal</keyword>
<evidence type="ECO:0000313" key="3">
    <source>
        <dbReference type="Proteomes" id="UP000318093"/>
    </source>
</evidence>
<dbReference type="AlphaFoldDB" id="A0A537J795"/>
<feature type="chain" id="PRO_5022023140" evidence="1">
    <location>
        <begin position="24"/>
        <end position="67"/>
    </location>
</feature>
<comment type="caution">
    <text evidence="2">The sequence shown here is derived from an EMBL/GenBank/DDBJ whole genome shotgun (WGS) entry which is preliminary data.</text>
</comment>
<protein>
    <submittedName>
        <fullName evidence="2">Uncharacterized protein</fullName>
    </submittedName>
</protein>
<sequence length="67" mass="6854">MRQLLAVAVFGSILAFTASAALAEGNVDPRLLESPVSQMVTGTTDTAQGVVAGPTTIDGTLVNNHEK</sequence>
<accession>A0A537J795</accession>
<feature type="signal peptide" evidence="1">
    <location>
        <begin position="1"/>
        <end position="23"/>
    </location>
</feature>